<dbReference type="InterPro" id="IPR010280">
    <property type="entry name" value="U5_MeTrfase_fam"/>
</dbReference>
<dbReference type="InterPro" id="IPR030391">
    <property type="entry name" value="MeTrfase_TrmA_CS"/>
</dbReference>
<gene>
    <name evidence="6" type="ORF">ABLG96_10500</name>
</gene>
<dbReference type="PROSITE" id="PS51687">
    <property type="entry name" value="SAM_MT_RNA_M5U"/>
    <property type="match status" value="1"/>
</dbReference>
<dbReference type="GO" id="GO:0070475">
    <property type="term" value="P:rRNA base methylation"/>
    <property type="evidence" value="ECO:0007669"/>
    <property type="project" value="TreeGrafter"/>
</dbReference>
<feature type="binding site" evidence="4">
    <location>
        <position position="212"/>
    </location>
    <ligand>
        <name>S-adenosyl-L-methionine</name>
        <dbReference type="ChEBI" id="CHEBI:59789"/>
    </ligand>
</feature>
<keyword evidence="1 4" id="KW-0489">Methyltransferase</keyword>
<dbReference type="PANTHER" id="PTHR11061">
    <property type="entry name" value="RNA M5U METHYLTRANSFERASE"/>
    <property type="match status" value="1"/>
</dbReference>
<dbReference type="PROSITE" id="PS01230">
    <property type="entry name" value="TRMA_1"/>
    <property type="match status" value="1"/>
</dbReference>
<dbReference type="Pfam" id="PF05958">
    <property type="entry name" value="tRNA_U5-meth_tr"/>
    <property type="match status" value="1"/>
</dbReference>
<dbReference type="Gene3D" id="3.40.50.150">
    <property type="entry name" value="Vaccinia Virus protein VP39"/>
    <property type="match status" value="1"/>
</dbReference>
<evidence type="ECO:0000313" key="6">
    <source>
        <dbReference type="EMBL" id="XCG65663.1"/>
    </source>
</evidence>
<dbReference type="GO" id="GO:0070041">
    <property type="term" value="F:rRNA (uridine-C5-)-methyltransferase activity"/>
    <property type="evidence" value="ECO:0007669"/>
    <property type="project" value="TreeGrafter"/>
</dbReference>
<feature type="active site" evidence="5">
    <location>
        <position position="333"/>
    </location>
</feature>
<feature type="binding site" evidence="4">
    <location>
        <position position="241"/>
    </location>
    <ligand>
        <name>S-adenosyl-L-methionine</name>
        <dbReference type="ChEBI" id="CHEBI:59789"/>
    </ligand>
</feature>
<accession>A0AAU8DWM3</accession>
<proteinExistence type="inferred from homology"/>
<dbReference type="RefSeq" id="WP_353651268.1">
    <property type="nucleotide sequence ID" value="NZ_CP159218.1"/>
</dbReference>
<keyword evidence="2 4" id="KW-0808">Transferase</keyword>
<organism evidence="6">
    <name type="scientific">Nakamurella sp. A5-74</name>
    <dbReference type="NCBI Taxonomy" id="3158264"/>
    <lineage>
        <taxon>Bacteria</taxon>
        <taxon>Bacillati</taxon>
        <taxon>Actinomycetota</taxon>
        <taxon>Actinomycetes</taxon>
        <taxon>Nakamurellales</taxon>
        <taxon>Nakamurellaceae</taxon>
        <taxon>Nakamurella</taxon>
    </lineage>
</organism>
<dbReference type="AlphaFoldDB" id="A0AAU8DWM3"/>
<dbReference type="PROSITE" id="PS01231">
    <property type="entry name" value="TRMA_2"/>
    <property type="match status" value="1"/>
</dbReference>
<evidence type="ECO:0000256" key="3">
    <source>
        <dbReference type="ARBA" id="ARBA00022691"/>
    </source>
</evidence>
<dbReference type="CDD" id="cd02440">
    <property type="entry name" value="AdoMet_MTases"/>
    <property type="match status" value="1"/>
</dbReference>
<feature type="binding site" evidence="4">
    <location>
        <position position="263"/>
    </location>
    <ligand>
        <name>S-adenosyl-L-methionine</name>
        <dbReference type="ChEBI" id="CHEBI:59789"/>
    </ligand>
</feature>
<dbReference type="Gene3D" id="2.40.50.1070">
    <property type="match status" value="1"/>
</dbReference>
<evidence type="ECO:0000256" key="5">
    <source>
        <dbReference type="PROSITE-ProRule" id="PRU10015"/>
    </source>
</evidence>
<protein>
    <submittedName>
        <fullName evidence="6">Methyltransferase domain-containing protein</fullName>
    </submittedName>
</protein>
<evidence type="ECO:0000256" key="1">
    <source>
        <dbReference type="ARBA" id="ARBA00022603"/>
    </source>
</evidence>
<dbReference type="InterPro" id="IPR030390">
    <property type="entry name" value="MeTrfase_TrmA_AS"/>
</dbReference>
<reference evidence="6" key="1">
    <citation type="submission" date="2024-05" db="EMBL/GenBank/DDBJ databases">
        <authorList>
            <person name="Cai S.Y."/>
            <person name="Jin L.M."/>
            <person name="Li H.R."/>
        </authorList>
    </citation>
    <scope>NUCLEOTIDE SEQUENCE</scope>
    <source>
        <strain evidence="6">A5-74</strain>
    </source>
</reference>
<feature type="active site" description="Nucleophile" evidence="4">
    <location>
        <position position="333"/>
    </location>
</feature>
<dbReference type="PANTHER" id="PTHR11061:SF30">
    <property type="entry name" value="TRNA (URACIL(54)-C(5))-METHYLTRANSFERASE"/>
    <property type="match status" value="1"/>
</dbReference>
<dbReference type="SUPFAM" id="SSF53335">
    <property type="entry name" value="S-adenosyl-L-methionine-dependent methyltransferases"/>
    <property type="match status" value="1"/>
</dbReference>
<name>A0AAU8DWM3_9ACTN</name>
<feature type="binding site" evidence="4">
    <location>
        <position position="306"/>
    </location>
    <ligand>
        <name>S-adenosyl-L-methionine</name>
        <dbReference type="ChEBI" id="CHEBI:59789"/>
    </ligand>
</feature>
<sequence length="374" mass="40648">MQCHYFDSGACRSCRLMGVPYRRQVADKQAAAEQTLHEVTPGVQWLAPFAGPESGYRNKAKWVVGGSSDSPTIGILDEFREGIDLRECGICEPSLVAAFPVLAAFISSCGLVPYDVRRRTGELKYLIVTASPDGELMVRFVLRSRHQLPVIRRALPELLAVLPRAAVVSVNLHPEHKAVLEGEEEVVLTDRRTLPMRLDDVTLHLGPQGFFQTNSTVATALYRQAADWAAAVRPSSVLDMYCGVGGFALFAAPASARSIRGVELSEDAVVAARASALQAAAPERFTFEAGDAATDLAPEADLVIVNPPRRGIGVGLAHRLETSPSEHVLYSSCNPVTLAQDLARMPSLRPRQARLFDMFPQTTHVEVAVLLDRV</sequence>
<dbReference type="EMBL" id="CP159218">
    <property type="protein sequence ID" value="XCG65663.1"/>
    <property type="molecule type" value="Genomic_DNA"/>
</dbReference>
<evidence type="ECO:0000256" key="2">
    <source>
        <dbReference type="ARBA" id="ARBA00022679"/>
    </source>
</evidence>
<dbReference type="InterPro" id="IPR029063">
    <property type="entry name" value="SAM-dependent_MTases_sf"/>
</dbReference>
<evidence type="ECO:0000256" key="4">
    <source>
        <dbReference type="PROSITE-ProRule" id="PRU01024"/>
    </source>
</evidence>
<comment type="similarity">
    <text evidence="4">Belongs to the class I-like SAM-binding methyltransferase superfamily. RNA M5U methyltransferase family.</text>
</comment>
<keyword evidence="3 4" id="KW-0949">S-adenosyl-L-methionine</keyword>